<comment type="caution">
    <text evidence="1">The sequence shown here is derived from an EMBL/GenBank/DDBJ whole genome shotgun (WGS) entry which is preliminary data.</text>
</comment>
<evidence type="ECO:0000313" key="1">
    <source>
        <dbReference type="EMBL" id="GEN27202.1"/>
    </source>
</evidence>
<proteinExistence type="predicted"/>
<accession>A0A511UPY5</accession>
<keyword evidence="2" id="KW-1185">Reference proteome</keyword>
<reference evidence="1 2" key="1">
    <citation type="submission" date="2019-07" db="EMBL/GenBank/DDBJ databases">
        <title>Whole genome shotgun sequence of Halomonas variabilis NBRC 102410.</title>
        <authorList>
            <person name="Hosoyama A."/>
            <person name="Uohara A."/>
            <person name="Ohji S."/>
            <person name="Ichikawa N."/>
        </authorList>
    </citation>
    <scope>NUCLEOTIDE SEQUENCE [LARGE SCALE GENOMIC DNA]</scope>
    <source>
        <strain evidence="1 2">NBRC 102410</strain>
    </source>
</reference>
<dbReference type="AlphaFoldDB" id="A0A511UPY5"/>
<name>A0A511UPY5_9GAMM</name>
<gene>
    <name evidence="1" type="ORF">HVA01_08480</name>
</gene>
<protein>
    <submittedName>
        <fullName evidence="1">Uncharacterized protein</fullName>
    </submittedName>
</protein>
<organism evidence="1 2">
    <name type="scientific">Halovibrio variabilis</name>
    <dbReference type="NCBI Taxonomy" id="31910"/>
    <lineage>
        <taxon>Bacteria</taxon>
        <taxon>Pseudomonadati</taxon>
        <taxon>Pseudomonadota</taxon>
        <taxon>Gammaproteobacteria</taxon>
        <taxon>Oceanospirillales</taxon>
        <taxon>Halomonadaceae</taxon>
        <taxon>Halovibrio</taxon>
    </lineage>
</organism>
<dbReference type="Proteomes" id="UP000321303">
    <property type="component" value="Unassembled WGS sequence"/>
</dbReference>
<evidence type="ECO:0000313" key="2">
    <source>
        <dbReference type="Proteomes" id="UP000321303"/>
    </source>
</evidence>
<dbReference type="EMBL" id="BJXV01000003">
    <property type="protein sequence ID" value="GEN27202.1"/>
    <property type="molecule type" value="Genomic_DNA"/>
</dbReference>
<sequence>MPFAAGECTANPARPAILKGLEPERSRKSGVHTNCGHSAVNIEIAEVAVWVHAELIDNDCLMTAVGQQQQKVM</sequence>